<gene>
    <name evidence="1" type="ORF">DERYTH_LOCUS11218</name>
</gene>
<evidence type="ECO:0000313" key="1">
    <source>
        <dbReference type="EMBL" id="CAG8670608.1"/>
    </source>
</evidence>
<dbReference type="Proteomes" id="UP000789405">
    <property type="component" value="Unassembled WGS sequence"/>
</dbReference>
<protein>
    <submittedName>
        <fullName evidence="1">27490_t:CDS:1</fullName>
    </submittedName>
</protein>
<accession>A0A9N9HFR8</accession>
<reference evidence="1" key="1">
    <citation type="submission" date="2021-06" db="EMBL/GenBank/DDBJ databases">
        <authorList>
            <person name="Kallberg Y."/>
            <person name="Tangrot J."/>
            <person name="Rosling A."/>
        </authorList>
    </citation>
    <scope>NUCLEOTIDE SEQUENCE</scope>
    <source>
        <strain evidence="1">MA453B</strain>
    </source>
</reference>
<dbReference type="AlphaFoldDB" id="A0A9N9HFR8"/>
<keyword evidence="2" id="KW-1185">Reference proteome</keyword>
<feature type="non-terminal residue" evidence="1">
    <location>
        <position position="1"/>
    </location>
</feature>
<proteinExistence type="predicted"/>
<organism evidence="1 2">
    <name type="scientific">Dentiscutata erythropus</name>
    <dbReference type="NCBI Taxonomy" id="1348616"/>
    <lineage>
        <taxon>Eukaryota</taxon>
        <taxon>Fungi</taxon>
        <taxon>Fungi incertae sedis</taxon>
        <taxon>Mucoromycota</taxon>
        <taxon>Glomeromycotina</taxon>
        <taxon>Glomeromycetes</taxon>
        <taxon>Diversisporales</taxon>
        <taxon>Gigasporaceae</taxon>
        <taxon>Dentiscutata</taxon>
    </lineage>
</organism>
<evidence type="ECO:0000313" key="2">
    <source>
        <dbReference type="Proteomes" id="UP000789405"/>
    </source>
</evidence>
<name>A0A9N9HFR8_9GLOM</name>
<sequence>CKVDKDKLEFENSKPNQKSGTCDACQVQSKQYRENIKLLNKNEILNEILDPNNLADYIHELFDSYIIENNEENN</sequence>
<comment type="caution">
    <text evidence="1">The sequence shown here is derived from an EMBL/GenBank/DDBJ whole genome shotgun (WGS) entry which is preliminary data.</text>
</comment>
<dbReference type="EMBL" id="CAJVPY010006848">
    <property type="protein sequence ID" value="CAG8670608.1"/>
    <property type="molecule type" value="Genomic_DNA"/>
</dbReference>